<dbReference type="InterPro" id="IPR036628">
    <property type="entry name" value="Clp_N_dom_sf"/>
</dbReference>
<keyword evidence="1" id="KW-0677">Repeat</keyword>
<dbReference type="InterPro" id="IPR004176">
    <property type="entry name" value="Clp_R_N"/>
</dbReference>
<sequence length="82" mass="9128">MAARRKSKRWPLPFDRSAKKALELALREAIALKHNYVGTEHILLGMLHAETGAAQQILAARGVMQRPARIMVEELVRGQQAG</sequence>
<dbReference type="PROSITE" id="PS51903">
    <property type="entry name" value="CLP_R"/>
    <property type="match status" value="1"/>
</dbReference>
<dbReference type="Proteomes" id="UP000184363">
    <property type="component" value="Unassembled WGS sequence"/>
</dbReference>
<dbReference type="Gene3D" id="1.10.1780.10">
    <property type="entry name" value="Clp, N-terminal domain"/>
    <property type="match status" value="1"/>
</dbReference>
<dbReference type="AlphaFoldDB" id="A0A1M6ZEU8"/>
<feature type="domain" description="Clp R" evidence="2">
    <location>
        <begin position="11"/>
        <end position="82"/>
    </location>
</feature>
<accession>A0A1M6ZEU8</accession>
<gene>
    <name evidence="3" type="ORF">SAMN05443637_12387</name>
</gene>
<keyword evidence="4" id="KW-1185">Reference proteome</keyword>
<proteinExistence type="predicted"/>
<evidence type="ECO:0000313" key="4">
    <source>
        <dbReference type="Proteomes" id="UP000184363"/>
    </source>
</evidence>
<reference evidence="3 4" key="1">
    <citation type="submission" date="2016-11" db="EMBL/GenBank/DDBJ databases">
        <authorList>
            <person name="Jaros S."/>
            <person name="Januszkiewicz K."/>
            <person name="Wedrychowicz H."/>
        </authorList>
    </citation>
    <scope>NUCLEOTIDE SEQUENCE [LARGE SCALE GENOMIC DNA]</scope>
    <source>
        <strain evidence="3 4">DSM 43832</strain>
    </source>
</reference>
<name>A0A1M6ZEU8_PSETH</name>
<evidence type="ECO:0000256" key="1">
    <source>
        <dbReference type="PROSITE-ProRule" id="PRU01251"/>
    </source>
</evidence>
<organism evidence="3 4">
    <name type="scientific">Pseudonocardia thermophila</name>
    <dbReference type="NCBI Taxonomy" id="1848"/>
    <lineage>
        <taxon>Bacteria</taxon>
        <taxon>Bacillati</taxon>
        <taxon>Actinomycetota</taxon>
        <taxon>Actinomycetes</taxon>
        <taxon>Pseudonocardiales</taxon>
        <taxon>Pseudonocardiaceae</taxon>
        <taxon>Pseudonocardia</taxon>
    </lineage>
</organism>
<dbReference type="SUPFAM" id="SSF81923">
    <property type="entry name" value="Double Clp-N motif"/>
    <property type="match status" value="1"/>
</dbReference>
<evidence type="ECO:0000259" key="2">
    <source>
        <dbReference type="PROSITE" id="PS51903"/>
    </source>
</evidence>
<protein>
    <submittedName>
        <fullName evidence="3">Clp amino terminal domain-containing protein, pathogenicity island component</fullName>
    </submittedName>
</protein>
<evidence type="ECO:0000313" key="3">
    <source>
        <dbReference type="EMBL" id="SHL29031.1"/>
    </source>
</evidence>
<dbReference type="EMBL" id="FRAP01000023">
    <property type="protein sequence ID" value="SHL29031.1"/>
    <property type="molecule type" value="Genomic_DNA"/>
</dbReference>
<dbReference type="Pfam" id="PF02861">
    <property type="entry name" value="Clp_N"/>
    <property type="match status" value="1"/>
</dbReference>
<dbReference type="STRING" id="1848.SAMN05443637_12387"/>
<dbReference type="RefSeq" id="WP_073459828.1">
    <property type="nucleotide sequence ID" value="NZ_FRAP01000023.1"/>
</dbReference>